<dbReference type="EMBL" id="FNCQ01000019">
    <property type="protein sequence ID" value="SDH20726.1"/>
    <property type="molecule type" value="Genomic_DNA"/>
</dbReference>
<accession>A0A1G8AIR1</accession>
<dbReference type="Proteomes" id="UP000198779">
    <property type="component" value="Unassembled WGS sequence"/>
</dbReference>
<keyword evidence="2" id="KW-1185">Reference proteome</keyword>
<name>A0A1G8AIR1_9BACT</name>
<proteinExistence type="predicted"/>
<protein>
    <submittedName>
        <fullName evidence="1">Uncharacterized protein</fullName>
    </submittedName>
</protein>
<evidence type="ECO:0000313" key="1">
    <source>
        <dbReference type="EMBL" id="SDH20726.1"/>
    </source>
</evidence>
<dbReference type="STRING" id="645274.SAMN04487901_11971"/>
<dbReference type="AlphaFoldDB" id="A0A1G8AIR1"/>
<sequence length="482" mass="54916">MNMEQKYQLHTGLKLIIQLNGTESLRTIQLANILADYSAYDEYPATKIILKDVLTNGCGQRIYDAFNKPEKNSLAEIEKIRQDYIKNTKFKKDVVNYVFDSICYGLGIKTSVKEPLSNSFDPYTNESDDILDKLPGMLAELKKEYEDALKSLIVQPKDIIWDAAAYYPASAENQLYQIEGKIHVVSSQLGINDNNWCKNMKEKTLNNHRKRKINSVKEVLDSKKIEFTNLLNTALVKPSASYISKSGHYAVDKIPDIEKLELEIKRLYGEMEIKYDGWCDKEKSRILSPYVVSDSDRIRQMLLKIAMPAAMFCGVAYYGGTYAISTDEINSYEQRMETADGYFANGDYGKAIVGFMQASNQYDGSFRTSSYRDRAMSLADACFEGMQYKVTSLIEEKQYAQALSLMKSIPTEYLSANQDKSDWIEKTKIDMQNTVAEEVDQLADMIASNDGKMTEDGKKYLDQLLAVSPDNYWLNLIKAKEK</sequence>
<reference evidence="2" key="1">
    <citation type="submission" date="2016-10" db="EMBL/GenBank/DDBJ databases">
        <authorList>
            <person name="Varghese N."/>
            <person name="Submissions S."/>
        </authorList>
    </citation>
    <scope>NUCLEOTIDE SEQUENCE [LARGE SCALE GENOMIC DNA]</scope>
    <source>
        <strain evidence="2">BP1-148</strain>
    </source>
</reference>
<evidence type="ECO:0000313" key="2">
    <source>
        <dbReference type="Proteomes" id="UP000198779"/>
    </source>
</evidence>
<gene>
    <name evidence="1" type="ORF">SAMN04487901_11971</name>
</gene>
<organism evidence="1 2">
    <name type="scientific">Prevotella communis</name>
    <dbReference type="NCBI Taxonomy" id="2913614"/>
    <lineage>
        <taxon>Bacteria</taxon>
        <taxon>Pseudomonadati</taxon>
        <taxon>Bacteroidota</taxon>
        <taxon>Bacteroidia</taxon>
        <taxon>Bacteroidales</taxon>
        <taxon>Prevotellaceae</taxon>
        <taxon>Prevotella</taxon>
    </lineage>
</organism>